<comment type="similarity">
    <text evidence="2">Belongs to the patched family.</text>
</comment>
<keyword evidence="4 7" id="KW-1133">Transmembrane helix</keyword>
<dbReference type="Gene3D" id="1.20.1640.10">
    <property type="entry name" value="Multidrug efflux transporter AcrB transmembrane domain"/>
    <property type="match status" value="1"/>
</dbReference>
<name>A0A3P7LPE8_STRVU</name>
<evidence type="ECO:0000313" key="10">
    <source>
        <dbReference type="EMBL" id="VDM81088.1"/>
    </source>
</evidence>
<dbReference type="AlphaFoldDB" id="A0A3P7LPE8"/>
<sequence>MPLMGVTFLILMVFTIATTLRKDPVKSNPLEAFLGVICPILSLVASFGNLFWVFSEHNSILFNSMLLIQLGFEFLPIVTVVPFLILAIGVDDVFIFIHAFHLTNDRLSVRERIAETLADAGPSISITSLTNLLSFGIGISTNTPAIYTFCVFISVAVIYDYLYQIFFFSAVLTLGGQREARRGNAYLCCLTVPPKSKTDKKEKPHRIVRLVSKLLDLILDTWVDFSLSIWSKFIVGGLSAKVL</sequence>
<organism evidence="10 11">
    <name type="scientific">Strongylus vulgaris</name>
    <name type="common">Blood worm</name>
    <dbReference type="NCBI Taxonomy" id="40348"/>
    <lineage>
        <taxon>Eukaryota</taxon>
        <taxon>Metazoa</taxon>
        <taxon>Ecdysozoa</taxon>
        <taxon>Nematoda</taxon>
        <taxon>Chromadorea</taxon>
        <taxon>Rhabditida</taxon>
        <taxon>Rhabditina</taxon>
        <taxon>Rhabditomorpha</taxon>
        <taxon>Strongyloidea</taxon>
        <taxon>Strongylidae</taxon>
        <taxon>Strongylus</taxon>
    </lineage>
</organism>
<evidence type="ECO:0000256" key="1">
    <source>
        <dbReference type="ARBA" id="ARBA00004141"/>
    </source>
</evidence>
<accession>A0A3P7LPE8</accession>
<dbReference type="Pfam" id="PF02460">
    <property type="entry name" value="Patched"/>
    <property type="match status" value="2"/>
</dbReference>
<feature type="transmembrane region" description="Helical" evidence="7">
    <location>
        <begin position="145"/>
        <end position="172"/>
    </location>
</feature>
<feature type="transmembrane region" description="Helical" evidence="7">
    <location>
        <begin position="32"/>
        <end position="54"/>
    </location>
</feature>
<evidence type="ECO:0000256" key="5">
    <source>
        <dbReference type="ARBA" id="ARBA00023136"/>
    </source>
</evidence>
<dbReference type="InterPro" id="IPR003392">
    <property type="entry name" value="PTHD_SSD"/>
</dbReference>
<evidence type="ECO:0000256" key="4">
    <source>
        <dbReference type="ARBA" id="ARBA00022989"/>
    </source>
</evidence>
<evidence type="ECO:0000313" key="11">
    <source>
        <dbReference type="Proteomes" id="UP000270094"/>
    </source>
</evidence>
<evidence type="ECO:0000256" key="8">
    <source>
        <dbReference type="SAM" id="SignalP"/>
    </source>
</evidence>
<evidence type="ECO:0000256" key="2">
    <source>
        <dbReference type="ARBA" id="ARBA00005585"/>
    </source>
</evidence>
<evidence type="ECO:0000256" key="3">
    <source>
        <dbReference type="ARBA" id="ARBA00022692"/>
    </source>
</evidence>
<feature type="transmembrane region" description="Helical" evidence="7">
    <location>
        <begin position="66"/>
        <end position="90"/>
    </location>
</feature>
<dbReference type="GO" id="GO:0006897">
    <property type="term" value="P:endocytosis"/>
    <property type="evidence" value="ECO:0007669"/>
    <property type="project" value="TreeGrafter"/>
</dbReference>
<feature type="chain" id="PRO_5018055820" description="SSD domain-containing protein" evidence="8">
    <location>
        <begin position="20"/>
        <end position="243"/>
    </location>
</feature>
<dbReference type="GO" id="GO:0005886">
    <property type="term" value="C:plasma membrane"/>
    <property type="evidence" value="ECO:0007669"/>
    <property type="project" value="TreeGrafter"/>
</dbReference>
<dbReference type="InterPro" id="IPR051697">
    <property type="entry name" value="Patched_domain-protein"/>
</dbReference>
<keyword evidence="8" id="KW-0732">Signal</keyword>
<dbReference type="SUPFAM" id="SSF82866">
    <property type="entry name" value="Multidrug efflux transporter AcrB transmembrane domain"/>
    <property type="match status" value="1"/>
</dbReference>
<gene>
    <name evidence="10" type="ORF">SVUK_LOCUS16086</name>
</gene>
<evidence type="ECO:0000256" key="7">
    <source>
        <dbReference type="SAM" id="Phobius"/>
    </source>
</evidence>
<dbReference type="GO" id="GO:0018996">
    <property type="term" value="P:molting cycle, collagen and cuticulin-based cuticle"/>
    <property type="evidence" value="ECO:0007669"/>
    <property type="project" value="TreeGrafter"/>
</dbReference>
<evidence type="ECO:0000256" key="6">
    <source>
        <dbReference type="ARBA" id="ARBA00023180"/>
    </source>
</evidence>
<dbReference type="OrthoDB" id="5819854at2759"/>
<keyword evidence="5 7" id="KW-0472">Membrane</keyword>
<evidence type="ECO:0000259" key="9">
    <source>
        <dbReference type="PROSITE" id="PS50156"/>
    </source>
</evidence>
<dbReference type="PANTHER" id="PTHR10796:SF112">
    <property type="entry name" value="PATCHED-RELATED PROTEIN 18"/>
    <property type="match status" value="1"/>
</dbReference>
<comment type="subcellular location">
    <subcellularLocation>
        <location evidence="1">Membrane</location>
        <topology evidence="1">Multi-pass membrane protein</topology>
    </subcellularLocation>
</comment>
<keyword evidence="3 7" id="KW-0812">Transmembrane</keyword>
<dbReference type="EMBL" id="UYYB01111365">
    <property type="protein sequence ID" value="VDM81088.1"/>
    <property type="molecule type" value="Genomic_DNA"/>
</dbReference>
<reference evidence="10 11" key="1">
    <citation type="submission" date="2018-11" db="EMBL/GenBank/DDBJ databases">
        <authorList>
            <consortium name="Pathogen Informatics"/>
        </authorList>
    </citation>
    <scope>NUCLEOTIDE SEQUENCE [LARGE SCALE GENOMIC DNA]</scope>
</reference>
<protein>
    <recommendedName>
        <fullName evidence="9">SSD domain-containing protein</fullName>
    </recommendedName>
</protein>
<dbReference type="InterPro" id="IPR000731">
    <property type="entry name" value="SSD"/>
</dbReference>
<dbReference type="PROSITE" id="PS50156">
    <property type="entry name" value="SSD"/>
    <property type="match status" value="1"/>
</dbReference>
<keyword evidence="11" id="KW-1185">Reference proteome</keyword>
<dbReference type="PANTHER" id="PTHR10796">
    <property type="entry name" value="PATCHED-RELATED"/>
    <property type="match status" value="1"/>
</dbReference>
<feature type="domain" description="SSD" evidence="9">
    <location>
        <begin position="1"/>
        <end position="174"/>
    </location>
</feature>
<dbReference type="Proteomes" id="UP000270094">
    <property type="component" value="Unassembled WGS sequence"/>
</dbReference>
<keyword evidence="6" id="KW-0325">Glycoprotein</keyword>
<feature type="signal peptide" evidence="8">
    <location>
        <begin position="1"/>
        <end position="19"/>
    </location>
</feature>
<proteinExistence type="inferred from homology"/>
<dbReference type="GO" id="GO:0030659">
    <property type="term" value="C:cytoplasmic vesicle membrane"/>
    <property type="evidence" value="ECO:0007669"/>
    <property type="project" value="TreeGrafter"/>
</dbReference>